<sequence>MQKEEFFYLKIFILTGIAGGFISLKQSRKKAQEFPPALRLRL</sequence>
<keyword evidence="3" id="KW-1185">Reference proteome</keyword>
<organism evidence="2 3">
    <name type="scientific">[Clostridium] methylpentosum DSM 5476</name>
    <dbReference type="NCBI Taxonomy" id="537013"/>
    <lineage>
        <taxon>Bacteria</taxon>
        <taxon>Bacillati</taxon>
        <taxon>Bacillota</taxon>
        <taxon>Clostridia</taxon>
        <taxon>Eubacteriales</taxon>
        <taxon>Oscillospiraceae</taxon>
        <taxon>Oscillospiraceae incertae sedis</taxon>
    </lineage>
</organism>
<proteinExistence type="predicted"/>
<keyword evidence="1" id="KW-1133">Transmembrane helix</keyword>
<keyword evidence="1" id="KW-0812">Transmembrane</keyword>
<evidence type="ECO:0000313" key="3">
    <source>
        <dbReference type="Proteomes" id="UP000003340"/>
    </source>
</evidence>
<accession>C0E9U6</accession>
<keyword evidence="1" id="KW-0472">Membrane</keyword>
<reference evidence="2 3" key="1">
    <citation type="submission" date="2009-01" db="EMBL/GenBank/DDBJ databases">
        <authorList>
            <person name="Fulton L."/>
            <person name="Clifton S."/>
            <person name="Fulton B."/>
            <person name="Xu J."/>
            <person name="Minx P."/>
            <person name="Pepin K.H."/>
            <person name="Johnson M."/>
            <person name="Bhonagiri V."/>
            <person name="Nash W.E."/>
            <person name="Mardis E.R."/>
            <person name="Wilson R.K."/>
        </authorList>
    </citation>
    <scope>NUCLEOTIDE SEQUENCE [LARGE SCALE GENOMIC DNA]</scope>
    <source>
        <strain evidence="2 3">DSM 5476</strain>
    </source>
</reference>
<reference evidence="2 3" key="2">
    <citation type="submission" date="2009-02" db="EMBL/GenBank/DDBJ databases">
        <title>Draft genome sequence of Clostridium methylpentosum (DSM 5476).</title>
        <authorList>
            <person name="Sudarsanam P."/>
            <person name="Ley R."/>
            <person name="Guruge J."/>
            <person name="Turnbaugh P.J."/>
            <person name="Mahowald M."/>
            <person name="Liep D."/>
            <person name="Gordon J."/>
        </authorList>
    </citation>
    <scope>NUCLEOTIDE SEQUENCE [LARGE SCALE GENOMIC DNA]</scope>
    <source>
        <strain evidence="2 3">DSM 5476</strain>
    </source>
</reference>
<evidence type="ECO:0000313" key="2">
    <source>
        <dbReference type="EMBL" id="EEG31756.1"/>
    </source>
</evidence>
<evidence type="ECO:0000256" key="1">
    <source>
        <dbReference type="SAM" id="Phobius"/>
    </source>
</evidence>
<dbReference type="AlphaFoldDB" id="C0E9U6"/>
<protein>
    <submittedName>
        <fullName evidence="2">Uncharacterized protein</fullName>
    </submittedName>
</protein>
<comment type="caution">
    <text evidence="2">The sequence shown here is derived from an EMBL/GenBank/DDBJ whole genome shotgun (WGS) entry which is preliminary data.</text>
</comment>
<dbReference type="STRING" id="537013.CLOSTMETH_00597"/>
<dbReference type="HOGENOM" id="CLU_3249574_0_0_9"/>
<dbReference type="Proteomes" id="UP000003340">
    <property type="component" value="Unassembled WGS sequence"/>
</dbReference>
<name>C0E9U6_9FIRM</name>
<gene>
    <name evidence="2" type="ORF">CLOSTMETH_00597</name>
</gene>
<dbReference type="EMBL" id="ACEC01000024">
    <property type="protein sequence ID" value="EEG31756.1"/>
    <property type="molecule type" value="Genomic_DNA"/>
</dbReference>
<feature type="transmembrane region" description="Helical" evidence="1">
    <location>
        <begin position="6"/>
        <end position="24"/>
    </location>
</feature>